<reference evidence="1" key="2">
    <citation type="journal article" date="2024" name="Plant">
        <title>Genomic evolution and insights into agronomic trait innovations of Sesamum species.</title>
        <authorList>
            <person name="Miao H."/>
            <person name="Wang L."/>
            <person name="Qu L."/>
            <person name="Liu H."/>
            <person name="Sun Y."/>
            <person name="Le M."/>
            <person name="Wang Q."/>
            <person name="Wei S."/>
            <person name="Zheng Y."/>
            <person name="Lin W."/>
            <person name="Duan Y."/>
            <person name="Cao H."/>
            <person name="Xiong S."/>
            <person name="Wang X."/>
            <person name="Wei L."/>
            <person name="Li C."/>
            <person name="Ma Q."/>
            <person name="Ju M."/>
            <person name="Zhao R."/>
            <person name="Li G."/>
            <person name="Mu C."/>
            <person name="Tian Q."/>
            <person name="Mei H."/>
            <person name="Zhang T."/>
            <person name="Gao T."/>
            <person name="Zhang H."/>
        </authorList>
    </citation>
    <scope>NUCLEOTIDE SEQUENCE</scope>
    <source>
        <strain evidence="1">G02</strain>
    </source>
</reference>
<organism evidence="1">
    <name type="scientific">Sesamum radiatum</name>
    <name type="common">Black benniseed</name>
    <dbReference type="NCBI Taxonomy" id="300843"/>
    <lineage>
        <taxon>Eukaryota</taxon>
        <taxon>Viridiplantae</taxon>
        <taxon>Streptophyta</taxon>
        <taxon>Embryophyta</taxon>
        <taxon>Tracheophyta</taxon>
        <taxon>Spermatophyta</taxon>
        <taxon>Magnoliopsida</taxon>
        <taxon>eudicotyledons</taxon>
        <taxon>Gunneridae</taxon>
        <taxon>Pentapetalae</taxon>
        <taxon>asterids</taxon>
        <taxon>lamiids</taxon>
        <taxon>Lamiales</taxon>
        <taxon>Pedaliaceae</taxon>
        <taxon>Sesamum</taxon>
    </lineage>
</organism>
<dbReference type="AlphaFoldDB" id="A0AAW2IUL3"/>
<evidence type="ECO:0008006" key="2">
    <source>
        <dbReference type="Google" id="ProtNLM"/>
    </source>
</evidence>
<accession>A0AAW2IUL3</accession>
<name>A0AAW2IUL3_SESRA</name>
<comment type="caution">
    <text evidence="1">The sequence shown here is derived from an EMBL/GenBank/DDBJ whole genome shotgun (WGS) entry which is preliminary data.</text>
</comment>
<evidence type="ECO:0000313" key="1">
    <source>
        <dbReference type="EMBL" id="KAL0285188.1"/>
    </source>
</evidence>
<sequence>MVQWMPLLQVRWKLNCDGASKGNLGPTGASSFIRDSDGLMLFGFYDFREAYA</sequence>
<protein>
    <recommendedName>
        <fullName evidence="2">RNase H type-1 domain-containing protein</fullName>
    </recommendedName>
</protein>
<reference evidence="1" key="1">
    <citation type="submission" date="2020-06" db="EMBL/GenBank/DDBJ databases">
        <authorList>
            <person name="Li T."/>
            <person name="Hu X."/>
            <person name="Zhang T."/>
            <person name="Song X."/>
            <person name="Zhang H."/>
            <person name="Dai N."/>
            <person name="Sheng W."/>
            <person name="Hou X."/>
            <person name="Wei L."/>
        </authorList>
    </citation>
    <scope>NUCLEOTIDE SEQUENCE</scope>
    <source>
        <strain evidence="1">G02</strain>
        <tissue evidence="1">Leaf</tissue>
    </source>
</reference>
<gene>
    <name evidence="1" type="ORF">Sradi_7180500</name>
</gene>
<dbReference type="EMBL" id="JACGWJ010001070">
    <property type="protein sequence ID" value="KAL0285188.1"/>
    <property type="molecule type" value="Genomic_DNA"/>
</dbReference>
<proteinExistence type="predicted"/>